<accession>A0A8W8IJ66</accession>
<organism evidence="2 3">
    <name type="scientific">Magallana gigas</name>
    <name type="common">Pacific oyster</name>
    <name type="synonym">Crassostrea gigas</name>
    <dbReference type="NCBI Taxonomy" id="29159"/>
    <lineage>
        <taxon>Eukaryota</taxon>
        <taxon>Metazoa</taxon>
        <taxon>Spiralia</taxon>
        <taxon>Lophotrochozoa</taxon>
        <taxon>Mollusca</taxon>
        <taxon>Bivalvia</taxon>
        <taxon>Autobranchia</taxon>
        <taxon>Pteriomorphia</taxon>
        <taxon>Ostreida</taxon>
        <taxon>Ostreoidea</taxon>
        <taxon>Ostreidae</taxon>
        <taxon>Magallana</taxon>
    </lineage>
</organism>
<evidence type="ECO:0000313" key="3">
    <source>
        <dbReference type="Proteomes" id="UP000005408"/>
    </source>
</evidence>
<dbReference type="Proteomes" id="UP000005408">
    <property type="component" value="Unassembled WGS sequence"/>
</dbReference>
<feature type="region of interest" description="Disordered" evidence="1">
    <location>
        <begin position="682"/>
        <end position="702"/>
    </location>
</feature>
<evidence type="ECO:0000313" key="2">
    <source>
        <dbReference type="EnsemblMetazoa" id="G14548.1:cds"/>
    </source>
</evidence>
<keyword evidence="3" id="KW-1185">Reference proteome</keyword>
<feature type="compositionally biased region" description="Polar residues" evidence="1">
    <location>
        <begin position="81"/>
        <end position="103"/>
    </location>
</feature>
<evidence type="ECO:0000256" key="1">
    <source>
        <dbReference type="SAM" id="MobiDB-lite"/>
    </source>
</evidence>
<feature type="compositionally biased region" description="Low complexity" evidence="1">
    <location>
        <begin position="145"/>
        <end position="155"/>
    </location>
</feature>
<feature type="region of interest" description="Disordered" evidence="1">
    <location>
        <begin position="43"/>
        <end position="103"/>
    </location>
</feature>
<feature type="region of interest" description="Disordered" evidence="1">
    <location>
        <begin position="143"/>
        <end position="171"/>
    </location>
</feature>
<name>A0A8W8IJ66_MAGGI</name>
<feature type="region of interest" description="Disordered" evidence="1">
    <location>
        <begin position="1"/>
        <end position="23"/>
    </location>
</feature>
<dbReference type="AlphaFoldDB" id="A0A8W8IJ66"/>
<protein>
    <submittedName>
        <fullName evidence="2">Uncharacterized protein</fullName>
    </submittedName>
</protein>
<sequence length="702" mass="78819">MDSDIDVSFGPKLQKDSLNSDNPLAMRGYVSFEDGSLMNPPCQNHPTGLSDLDAGQCLIDPPRHQPTLSLDRPPEAEDGGSQLTEPEIHSTSGLDSSCQLETTSSEEKLMFGKAIGSLDPESIYGSGSGLSGNLRKPSNLRVDSLTESNENTGTSESEDYLNDNERSSATGVSSIGNFCTLDVRSLTESGNTSSEFIAGFIKSEQMMADSNSQLQIGLDYSSVDECQMLQPRIPDFVLKMFVSILRGRQVNVALLAHSLFASGIVSENCLQLINNDHNLSDKDKINIVTENINKNVTTLQLIYKIYNYSNFSKIAQDLYAVYIPFATKSKTREVTRKIVGERKKIQIYFKQIKQSVHMLVSSNIEVSELGKIMLREIKEETNPGRKRFLYDKYICLKAAEIDAKTNLTDNVDPKGEPFREMEEFIEESSCPEISLILMLGRQADISSSLGTSPSDGEPFLVQAFQWHYMCERCVESTDMLYKSVVFNLLQFQRTKDEEYRQKVLEQAKMGLESLSEEDEDVRLFWSRLFRLRIIYCHLGIGKRCEIIEGYEVTQDSIKIVEKMFKEDKLANLEHRRKMMYGIAVARFFHLQGGYQEAKDIIDLTMEFANEGNYSEKENISAYQKILHNIDVPELVFFPDEYLFNTISPIYSRQSSRTSATSTSCSEKTSSKSQILLTSISSGEYGNITDSDGPKAAMPSTGS</sequence>
<dbReference type="OrthoDB" id="6153782at2759"/>
<reference evidence="2" key="1">
    <citation type="submission" date="2022-08" db="UniProtKB">
        <authorList>
            <consortium name="EnsemblMetazoa"/>
        </authorList>
    </citation>
    <scope>IDENTIFICATION</scope>
    <source>
        <strain evidence="2">05x7-T-G4-1.051#20</strain>
    </source>
</reference>
<dbReference type="EnsemblMetazoa" id="G14548.1">
    <property type="protein sequence ID" value="G14548.1:cds"/>
    <property type="gene ID" value="G14548"/>
</dbReference>
<proteinExistence type="predicted"/>